<dbReference type="PROSITE" id="PS50297">
    <property type="entry name" value="ANK_REP_REGION"/>
    <property type="match status" value="1"/>
</dbReference>
<dbReference type="InterPro" id="IPR002110">
    <property type="entry name" value="Ankyrin_rpt"/>
</dbReference>
<evidence type="ECO:0000313" key="8">
    <source>
        <dbReference type="Proteomes" id="UP000265020"/>
    </source>
</evidence>
<dbReference type="PANTHER" id="PTHR14491">
    <property type="entry name" value="SOSONDOWAH, ISOFORM G"/>
    <property type="match status" value="1"/>
</dbReference>
<evidence type="ECO:0000256" key="1">
    <source>
        <dbReference type="ARBA" id="ARBA00022737"/>
    </source>
</evidence>
<sequence length="437" mass="48287">MATDFTLDSVLVFLQSCGGSVRNSDLLLHFRPFLREHPDHVRNRELFKKFVNSVATVTKIDGVSNVVLRKKYRGHVPGEGALTEGADLLPVGATGRRSALPAAGIMEADQDQLENRSNMKLHQLPTCEAPPIRGSADEQPAQEPQLSELGNRPGPSPPGETLLRDRGRQTAAPAADLLVAEPSPPPVILVAVVLRYASPLPLDANEHAWMVKGAAGAWPDIYTLFRDDASLLNKQDFISGFTVLHWIAKHGDHRVLNTLYGVEQKGLTFDIDAKSMGGQTPLHIAAIHGHKNIIRLLVKKFGANVKLRDMAGKKPWQYLSDRSPDILQLLGAPPKAALVEEAGRKPLQESEALQASARPNLQTGMRFNEGLRIREEKKRCKQELVGSSFTERVPRTENRPKQAGDASLLRSQLHFHFLFGSMWQQQRGVKYSIVLLQ</sequence>
<evidence type="ECO:0000256" key="4">
    <source>
        <dbReference type="PROSITE-ProRule" id="PRU00023"/>
    </source>
</evidence>
<dbReference type="GeneTree" id="ENSGT00950000183003"/>
<feature type="region of interest" description="Disordered" evidence="5">
    <location>
        <begin position="126"/>
        <end position="168"/>
    </location>
</feature>
<dbReference type="PANTHER" id="PTHR14491:SF3">
    <property type="entry name" value="ANKYRIN REPEAT DOMAIN-CONTAINING PROTEIN SOWAHB"/>
    <property type="match status" value="1"/>
</dbReference>
<dbReference type="AlphaFoldDB" id="A0A3Q2CL69"/>
<dbReference type="Gene3D" id="1.25.40.20">
    <property type="entry name" value="Ankyrin repeat-containing domain"/>
    <property type="match status" value="1"/>
</dbReference>
<dbReference type="Pfam" id="PF12796">
    <property type="entry name" value="Ank_2"/>
    <property type="match status" value="1"/>
</dbReference>
<dbReference type="PROSITE" id="PS50088">
    <property type="entry name" value="ANK_REPEAT"/>
    <property type="match status" value="1"/>
</dbReference>
<dbReference type="Ensembl" id="ENSCVAT00000005564.1">
    <property type="protein sequence ID" value="ENSCVAP00000006101.1"/>
    <property type="gene ID" value="ENSCVAG00000007593.1"/>
</dbReference>
<comment type="similarity">
    <text evidence="3">Belongs to the SOWAH family.</text>
</comment>
<accession>A0A3Q2CL69</accession>
<keyword evidence="8" id="KW-1185">Reference proteome</keyword>
<proteinExistence type="inferred from homology"/>
<evidence type="ECO:0000313" key="7">
    <source>
        <dbReference type="Ensembl" id="ENSCVAP00000006101.1"/>
    </source>
</evidence>
<dbReference type="SUPFAM" id="SSF48403">
    <property type="entry name" value="Ankyrin repeat"/>
    <property type="match status" value="1"/>
</dbReference>
<name>A0A3Q2CL69_CYPVA</name>
<dbReference type="SMART" id="SM00248">
    <property type="entry name" value="ANK"/>
    <property type="match status" value="2"/>
</dbReference>
<dbReference type="Pfam" id="PF25877">
    <property type="entry name" value="WHD_SOWAH"/>
    <property type="match status" value="1"/>
</dbReference>
<reference evidence="7" key="1">
    <citation type="submission" date="2025-08" db="UniProtKB">
        <authorList>
            <consortium name="Ensembl"/>
        </authorList>
    </citation>
    <scope>IDENTIFICATION</scope>
</reference>
<organism evidence="7 8">
    <name type="scientific">Cyprinodon variegatus</name>
    <name type="common">Sheepshead minnow</name>
    <dbReference type="NCBI Taxonomy" id="28743"/>
    <lineage>
        <taxon>Eukaryota</taxon>
        <taxon>Metazoa</taxon>
        <taxon>Chordata</taxon>
        <taxon>Craniata</taxon>
        <taxon>Vertebrata</taxon>
        <taxon>Euteleostomi</taxon>
        <taxon>Actinopterygii</taxon>
        <taxon>Neopterygii</taxon>
        <taxon>Teleostei</taxon>
        <taxon>Neoteleostei</taxon>
        <taxon>Acanthomorphata</taxon>
        <taxon>Ovalentaria</taxon>
        <taxon>Atherinomorphae</taxon>
        <taxon>Cyprinodontiformes</taxon>
        <taxon>Cyprinodontidae</taxon>
        <taxon>Cyprinodon</taxon>
    </lineage>
</organism>
<feature type="repeat" description="ANK" evidence="4">
    <location>
        <begin position="277"/>
        <end position="310"/>
    </location>
</feature>
<keyword evidence="1" id="KW-0677">Repeat</keyword>
<dbReference type="OMA" id="EPEEHDW"/>
<evidence type="ECO:0000256" key="3">
    <source>
        <dbReference type="ARBA" id="ARBA00038122"/>
    </source>
</evidence>
<dbReference type="Proteomes" id="UP000265020">
    <property type="component" value="Unassembled WGS sequence"/>
</dbReference>
<feature type="domain" description="SOWAHA-C winged helix-turn-helix" evidence="6">
    <location>
        <begin position="4"/>
        <end position="83"/>
    </location>
</feature>
<dbReference type="STRING" id="28743.ENSCVAP00000006101"/>
<dbReference type="InterPro" id="IPR058889">
    <property type="entry name" value="WHD_SOWAHA-C"/>
</dbReference>
<evidence type="ECO:0000256" key="2">
    <source>
        <dbReference type="ARBA" id="ARBA00023043"/>
    </source>
</evidence>
<reference evidence="7" key="2">
    <citation type="submission" date="2025-09" db="UniProtKB">
        <authorList>
            <consortium name="Ensembl"/>
        </authorList>
    </citation>
    <scope>IDENTIFICATION</scope>
</reference>
<evidence type="ECO:0000256" key="5">
    <source>
        <dbReference type="SAM" id="MobiDB-lite"/>
    </source>
</evidence>
<protein>
    <recommendedName>
        <fullName evidence="6">SOWAHA-C winged helix-turn-helix domain-containing protein</fullName>
    </recommendedName>
</protein>
<dbReference type="InterPro" id="IPR036770">
    <property type="entry name" value="Ankyrin_rpt-contain_sf"/>
</dbReference>
<keyword evidence="2 4" id="KW-0040">ANK repeat</keyword>
<evidence type="ECO:0000259" key="6">
    <source>
        <dbReference type="Pfam" id="PF25877"/>
    </source>
</evidence>